<keyword evidence="1" id="KW-0812">Transmembrane</keyword>
<accession>A0A5N0ELW4</accession>
<feature type="transmembrane region" description="Helical" evidence="1">
    <location>
        <begin position="12"/>
        <end position="36"/>
    </location>
</feature>
<evidence type="ECO:0000313" key="3">
    <source>
        <dbReference type="Proteomes" id="UP000323876"/>
    </source>
</evidence>
<dbReference type="AlphaFoldDB" id="A0A5N0ELW4"/>
<reference evidence="2 3" key="1">
    <citation type="submission" date="2019-09" db="EMBL/GenBank/DDBJ databases">
        <authorList>
            <person name="Wang X."/>
        </authorList>
    </citation>
    <scope>NUCLEOTIDE SEQUENCE [LARGE SCALE GENOMIC DNA]</scope>
    <source>
        <strain evidence="2 3">CICC 11023</strain>
    </source>
</reference>
<protein>
    <submittedName>
        <fullName evidence="2">Uncharacterized protein</fullName>
    </submittedName>
</protein>
<evidence type="ECO:0000313" key="2">
    <source>
        <dbReference type="EMBL" id="KAA8890387.1"/>
    </source>
</evidence>
<dbReference type="Proteomes" id="UP000323876">
    <property type="component" value="Unassembled WGS sequence"/>
</dbReference>
<evidence type="ECO:0000256" key="1">
    <source>
        <dbReference type="SAM" id="Phobius"/>
    </source>
</evidence>
<keyword evidence="1" id="KW-1133">Transmembrane helix</keyword>
<keyword evidence="3" id="KW-1185">Reference proteome</keyword>
<gene>
    <name evidence="2" type="ORF">F3087_03570</name>
</gene>
<dbReference type="RefSeq" id="WP_150400299.1">
    <property type="nucleotide sequence ID" value="NZ_VXLC01000001.1"/>
</dbReference>
<keyword evidence="1" id="KW-0472">Membrane</keyword>
<feature type="transmembrane region" description="Helical" evidence="1">
    <location>
        <begin position="48"/>
        <end position="72"/>
    </location>
</feature>
<dbReference type="EMBL" id="VXLC01000001">
    <property type="protein sequence ID" value="KAA8890387.1"/>
    <property type="molecule type" value="Genomic_DNA"/>
</dbReference>
<proteinExistence type="predicted"/>
<name>A0A5N0ELW4_9NOCA</name>
<feature type="transmembrane region" description="Helical" evidence="1">
    <location>
        <begin position="84"/>
        <end position="111"/>
    </location>
</feature>
<dbReference type="OrthoDB" id="4566609at2"/>
<sequence length="112" mass="12218">MAWEQPDRFPNLVRAVIGSLITVAFAWFIASFVPLYEVVARADVDGGAWRYLSIAQVAGWGGIAGSVIWAVTVMVRKARARRPIAWTPLIAVPLIIESWVVGFLIALVLAAI</sequence>
<organism evidence="2 3">
    <name type="scientific">Nocardia colli</name>
    <dbReference type="NCBI Taxonomy" id="2545717"/>
    <lineage>
        <taxon>Bacteria</taxon>
        <taxon>Bacillati</taxon>
        <taxon>Actinomycetota</taxon>
        <taxon>Actinomycetes</taxon>
        <taxon>Mycobacteriales</taxon>
        <taxon>Nocardiaceae</taxon>
        <taxon>Nocardia</taxon>
    </lineage>
</organism>
<comment type="caution">
    <text evidence="2">The sequence shown here is derived from an EMBL/GenBank/DDBJ whole genome shotgun (WGS) entry which is preliminary data.</text>
</comment>